<dbReference type="InterPro" id="IPR039329">
    <property type="entry name" value="SIAE"/>
</dbReference>
<evidence type="ECO:0000313" key="4">
    <source>
        <dbReference type="EMBL" id="WNH47046.1"/>
    </source>
</evidence>
<evidence type="ECO:0000259" key="3">
    <source>
        <dbReference type="Pfam" id="PF03629"/>
    </source>
</evidence>
<dbReference type="InterPro" id="IPR008979">
    <property type="entry name" value="Galactose-bd-like_sf"/>
</dbReference>
<dbReference type="PANTHER" id="PTHR22901">
    <property type="entry name" value="SIALATE O-ACETYLESTERASE"/>
    <property type="match status" value="1"/>
</dbReference>
<gene>
    <name evidence="4" type="ORF">PDM28_10010</name>
</gene>
<evidence type="ECO:0000256" key="2">
    <source>
        <dbReference type="SAM" id="SignalP"/>
    </source>
</evidence>
<dbReference type="RefSeq" id="WP_311181822.1">
    <property type="nucleotide sequence ID" value="NZ_CP115543.1"/>
</dbReference>
<reference evidence="4 5" key="1">
    <citation type="submission" date="2022-12" db="EMBL/GenBank/DDBJ databases">
        <title>Two new species, Stenotrophomonas aracearum and Stenotrophomonas oahuensis, isolated from Anthurium (Araceae family) in Hawaii.</title>
        <authorList>
            <person name="Chunag S.C."/>
            <person name="Dobhal S."/>
            <person name="Alvarez A."/>
            <person name="Arif M."/>
        </authorList>
    </citation>
    <scope>NUCLEOTIDE SEQUENCE [LARGE SCALE GENOMIC DNA]</scope>
    <source>
        <strain evidence="4 5">A5588</strain>
    </source>
</reference>
<organism evidence="4 5">
    <name type="scientific">Stenotrophomonas aracearum</name>
    <dbReference type="NCBI Taxonomy" id="3003272"/>
    <lineage>
        <taxon>Bacteria</taxon>
        <taxon>Pseudomonadati</taxon>
        <taxon>Pseudomonadota</taxon>
        <taxon>Gammaproteobacteria</taxon>
        <taxon>Lysobacterales</taxon>
        <taxon>Lysobacteraceae</taxon>
        <taxon>Stenotrophomonas</taxon>
    </lineage>
</organism>
<dbReference type="EMBL" id="CP115543">
    <property type="protein sequence ID" value="WNH47046.1"/>
    <property type="molecule type" value="Genomic_DNA"/>
</dbReference>
<keyword evidence="1" id="KW-0378">Hydrolase</keyword>
<feature type="domain" description="Sialate O-acetylesterase" evidence="3">
    <location>
        <begin position="423"/>
        <end position="542"/>
    </location>
</feature>
<feature type="signal peptide" evidence="2">
    <location>
        <begin position="1"/>
        <end position="25"/>
    </location>
</feature>
<dbReference type="SUPFAM" id="SSF49785">
    <property type="entry name" value="Galactose-binding domain-like"/>
    <property type="match status" value="1"/>
</dbReference>
<proteinExistence type="predicted"/>
<dbReference type="Proteomes" id="UP001305421">
    <property type="component" value="Chromosome"/>
</dbReference>
<feature type="domain" description="Sialate O-acetylesterase" evidence="3">
    <location>
        <begin position="113"/>
        <end position="216"/>
    </location>
</feature>
<dbReference type="Gene3D" id="3.40.50.1110">
    <property type="entry name" value="SGNH hydrolase"/>
    <property type="match status" value="1"/>
</dbReference>
<accession>A0ABY9Y8B2</accession>
<dbReference type="InterPro" id="IPR036514">
    <property type="entry name" value="SGNH_hydro_sf"/>
</dbReference>
<dbReference type="Gene3D" id="2.60.120.260">
    <property type="entry name" value="Galactose-binding domain-like"/>
    <property type="match status" value="1"/>
</dbReference>
<keyword evidence="2" id="KW-0732">Signal</keyword>
<dbReference type="InterPro" id="IPR013783">
    <property type="entry name" value="Ig-like_fold"/>
</dbReference>
<keyword evidence="5" id="KW-1185">Reference proteome</keyword>
<protein>
    <submittedName>
        <fullName evidence="4">9-O-acetylesterase</fullName>
    </submittedName>
</protein>
<evidence type="ECO:0000313" key="5">
    <source>
        <dbReference type="Proteomes" id="UP001305421"/>
    </source>
</evidence>
<sequence>MSRLRRWAHRLLLPALAIASAPAMAQQPTPSLLHPLFQDHAVLQRDQPIPVWGEAKPDESVSVSLAGQSRRTRADASGHWQATLPSTSAGGPYELTVSAGQATQTAHNLMIGDVWLCSGQSNMELPVWRTLDANTELAAAAHPDIRLFTVPKAAAVAPQSTFSAPVGWAAATPDTVREFSAACYYFARELQKTVNVPMGLIQSAWGGSRIEAWTSAKGLRAQHGMQPALAVLALYANDPAAANAQWGKHWQQWWASRDGTVSGDAPWQPDANNGAWTQAPAALGAWERWGVPELSDYNGMVWYRTQVTLTAAQAAQNATLELGPVDETDVTWVNGVAVGSQYAPGEARSYPVAPGLLKAGANSVVLNVLDTWGDGGLAGPASAHAIRLADGTRVTLDSPWQYRAAPGPESPPLAPWHAATGLSTLYNGMIAPLGNYGLRGMLWYQGESNTGDGAAYAGRLRSLRGDWRSRSGATLPLLIIQLANYGKPPSAPTESGWAQVREAQRRVAAEGAHSGLAVTIDIGDAYDIHPPNKQELGRRLARLARNVVYGEHDLVPTGPTATVASRTSDGLRIQFEDVTGELITTGARGPIGFELCDAAAHHCDYADATLDGHAVVLRSPQAGTAARVRYCWADGPVCTVRDSSGLPTGPFELPITEGAAR</sequence>
<dbReference type="Pfam" id="PF03629">
    <property type="entry name" value="SASA"/>
    <property type="match status" value="2"/>
</dbReference>
<dbReference type="Gene3D" id="2.60.40.10">
    <property type="entry name" value="Immunoglobulins"/>
    <property type="match status" value="1"/>
</dbReference>
<feature type="chain" id="PRO_5045819921" evidence="2">
    <location>
        <begin position="26"/>
        <end position="661"/>
    </location>
</feature>
<dbReference type="SUPFAM" id="SSF52266">
    <property type="entry name" value="SGNH hydrolase"/>
    <property type="match status" value="1"/>
</dbReference>
<dbReference type="PANTHER" id="PTHR22901:SF0">
    <property type="entry name" value="SIALATE O-ACETYLESTERASE"/>
    <property type="match status" value="1"/>
</dbReference>
<dbReference type="InterPro" id="IPR005181">
    <property type="entry name" value="SASA"/>
</dbReference>
<evidence type="ECO:0000256" key="1">
    <source>
        <dbReference type="ARBA" id="ARBA00022801"/>
    </source>
</evidence>
<name>A0ABY9Y8B2_9GAMM</name>